<feature type="domain" description="Myb/SANT-like" evidence="2">
    <location>
        <begin position="2"/>
        <end position="76"/>
    </location>
</feature>
<reference evidence="3 4" key="1">
    <citation type="journal article" date="2019" name="Nat. Plants">
        <title>Stout camphor tree genome fills gaps in understanding of flowering plant genome evolution.</title>
        <authorList>
            <person name="Chaw S.M."/>
            <person name="Liu Y.C."/>
            <person name="Wu Y.W."/>
            <person name="Wang H.Y."/>
            <person name="Lin C.I."/>
            <person name="Wu C.S."/>
            <person name="Ke H.M."/>
            <person name="Chang L.Y."/>
            <person name="Hsu C.Y."/>
            <person name="Yang H.T."/>
            <person name="Sudianto E."/>
            <person name="Hsu M.H."/>
            <person name="Wu K.P."/>
            <person name="Wang L.N."/>
            <person name="Leebens-Mack J.H."/>
            <person name="Tsai I.J."/>
        </authorList>
    </citation>
    <scope>NUCLEOTIDE SEQUENCE [LARGE SCALE GENOMIC DNA]</scope>
    <source>
        <strain evidence="4">cv. Chaw 1501</strain>
        <tissue evidence="3">Young leaves</tissue>
    </source>
</reference>
<dbReference type="Proteomes" id="UP000283530">
    <property type="component" value="Unassembled WGS sequence"/>
</dbReference>
<feature type="region of interest" description="Disordered" evidence="1">
    <location>
        <begin position="143"/>
        <end position="178"/>
    </location>
</feature>
<sequence>MDMLLLMKQRGRKSEKNFTKACWDEVLAKIKEETGREPDIVNAKNKLKNWRARYKEVKQLLNMSGFGWNDTRKMAKSKLSKYKTLQVSFFDEIHELVADDVAEGNIVMTGGERSTIDVEAMMTDEEFINAAYGIPFTGLNDMDDGNLPETDVQTPEPSRPTTTHNSNKNTGKKRRSQVGEEINQTLANVTVAVNNLAERINTPEPIYMLINKVTNGVISCPFIPPQAYVAVTEYLAQDERKANLFLTYNDEMKQQWFEMHFTNLSSSSGGR</sequence>
<dbReference type="PANTHER" id="PTHR46929">
    <property type="entry name" value="EXPRESSED PROTEIN"/>
    <property type="match status" value="1"/>
</dbReference>
<dbReference type="AlphaFoldDB" id="A0A3S3NN12"/>
<evidence type="ECO:0000259" key="2">
    <source>
        <dbReference type="Pfam" id="PF12776"/>
    </source>
</evidence>
<evidence type="ECO:0000256" key="1">
    <source>
        <dbReference type="SAM" id="MobiDB-lite"/>
    </source>
</evidence>
<dbReference type="EMBL" id="QPKB01000011">
    <property type="protein sequence ID" value="RWR95326.1"/>
    <property type="molecule type" value="Genomic_DNA"/>
</dbReference>
<proteinExistence type="predicted"/>
<dbReference type="Pfam" id="PF12776">
    <property type="entry name" value="Myb_DNA-bind_3"/>
    <property type="match status" value="1"/>
</dbReference>
<organism evidence="3 4">
    <name type="scientific">Cinnamomum micranthum f. kanehirae</name>
    <dbReference type="NCBI Taxonomy" id="337451"/>
    <lineage>
        <taxon>Eukaryota</taxon>
        <taxon>Viridiplantae</taxon>
        <taxon>Streptophyta</taxon>
        <taxon>Embryophyta</taxon>
        <taxon>Tracheophyta</taxon>
        <taxon>Spermatophyta</taxon>
        <taxon>Magnoliopsida</taxon>
        <taxon>Magnoliidae</taxon>
        <taxon>Laurales</taxon>
        <taxon>Lauraceae</taxon>
        <taxon>Cinnamomum</taxon>
    </lineage>
</organism>
<dbReference type="PANTHER" id="PTHR46929:SF3">
    <property type="entry name" value="MYB_SANT-LIKE DOMAIN-CONTAINING PROTEIN"/>
    <property type="match status" value="1"/>
</dbReference>
<evidence type="ECO:0000313" key="3">
    <source>
        <dbReference type="EMBL" id="RWR95326.1"/>
    </source>
</evidence>
<accession>A0A3S3NN12</accession>
<evidence type="ECO:0000313" key="4">
    <source>
        <dbReference type="Proteomes" id="UP000283530"/>
    </source>
</evidence>
<gene>
    <name evidence="3" type="ORF">CKAN_02466500</name>
</gene>
<feature type="compositionally biased region" description="Polar residues" evidence="1">
    <location>
        <begin position="151"/>
        <end position="169"/>
    </location>
</feature>
<name>A0A3S3NN12_9MAGN</name>
<comment type="caution">
    <text evidence="3">The sequence shown here is derived from an EMBL/GenBank/DDBJ whole genome shotgun (WGS) entry which is preliminary data.</text>
</comment>
<protein>
    <submittedName>
        <fullName evidence="3">L10-interacting MYB domain-containing protein</fullName>
    </submittedName>
</protein>
<keyword evidence="4" id="KW-1185">Reference proteome</keyword>
<dbReference type="InterPro" id="IPR024752">
    <property type="entry name" value="Myb/SANT-like_dom"/>
</dbReference>
<dbReference type="OrthoDB" id="76215at2759"/>